<dbReference type="InterPro" id="IPR029058">
    <property type="entry name" value="AB_hydrolase_fold"/>
</dbReference>
<name>A0ABR4MWN0_9FUNG</name>
<evidence type="ECO:0000313" key="3">
    <source>
        <dbReference type="EMBL" id="KAL2911697.1"/>
    </source>
</evidence>
<organism evidence="3 5">
    <name type="scientific">Polyrhizophydium stewartii</name>
    <dbReference type="NCBI Taxonomy" id="2732419"/>
    <lineage>
        <taxon>Eukaryota</taxon>
        <taxon>Fungi</taxon>
        <taxon>Fungi incertae sedis</taxon>
        <taxon>Chytridiomycota</taxon>
        <taxon>Chytridiomycota incertae sedis</taxon>
        <taxon>Chytridiomycetes</taxon>
        <taxon>Rhizophydiales</taxon>
        <taxon>Rhizophydiales incertae sedis</taxon>
        <taxon>Polyrhizophydium</taxon>
    </lineage>
</organism>
<reference evidence="3 5" key="1">
    <citation type="submission" date="2023-09" db="EMBL/GenBank/DDBJ databases">
        <title>Pangenome analysis of Batrachochytrium dendrobatidis and related Chytrids.</title>
        <authorList>
            <person name="Yacoub M.N."/>
            <person name="Stajich J.E."/>
            <person name="James T.Y."/>
        </authorList>
    </citation>
    <scope>NUCLEOTIDE SEQUENCE [LARGE SCALE GENOMIC DNA]</scope>
    <source>
        <strain evidence="3 5">JEL0888</strain>
    </source>
</reference>
<dbReference type="PANTHER" id="PTHR48070">
    <property type="entry name" value="ESTERASE OVCA2"/>
    <property type="match status" value="1"/>
</dbReference>
<dbReference type="InterPro" id="IPR005645">
    <property type="entry name" value="FSH-like_dom"/>
</dbReference>
<gene>
    <name evidence="4" type="ORF">HK105_207216</name>
    <name evidence="3" type="ORF">HK105_208829</name>
</gene>
<keyword evidence="5" id="KW-1185">Reference proteome</keyword>
<dbReference type="Pfam" id="PF03959">
    <property type="entry name" value="FSH1"/>
    <property type="match status" value="1"/>
</dbReference>
<sequence length="102" mass="11440">MEHQLSAIRTALGESAEFVFIQAPHVAKLSYLSEFYEGMDWFEWLPRNSRSHADVDALIAYATQQLQHIGHVDVLVGFSQGAMVVELLDRLAQAGRINKRAA</sequence>
<evidence type="ECO:0000313" key="5">
    <source>
        <dbReference type="Proteomes" id="UP001527925"/>
    </source>
</evidence>
<dbReference type="EMBL" id="JADGIZ020000048">
    <property type="protein sequence ID" value="KAL2913338.1"/>
    <property type="molecule type" value="Genomic_DNA"/>
</dbReference>
<evidence type="ECO:0000256" key="1">
    <source>
        <dbReference type="ARBA" id="ARBA00022801"/>
    </source>
</evidence>
<dbReference type="Proteomes" id="UP001527925">
    <property type="component" value="Unassembled WGS sequence"/>
</dbReference>
<accession>A0ABR4MWN0</accession>
<dbReference type="EMBL" id="JADGIZ020000092">
    <property type="protein sequence ID" value="KAL2911697.1"/>
    <property type="molecule type" value="Genomic_DNA"/>
</dbReference>
<dbReference type="Gene3D" id="3.40.50.1820">
    <property type="entry name" value="alpha/beta hydrolase"/>
    <property type="match status" value="1"/>
</dbReference>
<evidence type="ECO:0000313" key="4">
    <source>
        <dbReference type="EMBL" id="KAL2913338.1"/>
    </source>
</evidence>
<evidence type="ECO:0000259" key="2">
    <source>
        <dbReference type="Pfam" id="PF03959"/>
    </source>
</evidence>
<comment type="caution">
    <text evidence="3">The sequence shown here is derived from an EMBL/GenBank/DDBJ whole genome shotgun (WGS) entry which is preliminary data.</text>
</comment>
<protein>
    <recommendedName>
        <fullName evidence="2">Serine hydrolase domain-containing protein</fullName>
    </recommendedName>
</protein>
<dbReference type="InterPro" id="IPR050593">
    <property type="entry name" value="LovG"/>
</dbReference>
<keyword evidence="1" id="KW-0378">Hydrolase</keyword>
<feature type="domain" description="Serine hydrolase" evidence="2">
    <location>
        <begin position="2"/>
        <end position="96"/>
    </location>
</feature>
<proteinExistence type="predicted"/>
<dbReference type="PANTHER" id="PTHR48070:SF6">
    <property type="entry name" value="ESTERASE OVCA2"/>
    <property type="match status" value="1"/>
</dbReference>